<proteinExistence type="predicted"/>
<dbReference type="InterPro" id="IPR032710">
    <property type="entry name" value="NTF2-like_dom_sf"/>
</dbReference>
<dbReference type="SUPFAM" id="SSF54427">
    <property type="entry name" value="NTF2-like"/>
    <property type="match status" value="1"/>
</dbReference>
<dbReference type="EMBL" id="AP022612">
    <property type="protein sequence ID" value="BBZ35653.1"/>
    <property type="molecule type" value="Genomic_DNA"/>
</dbReference>
<gene>
    <name evidence="1" type="ORF">MCNF_42580</name>
</gene>
<dbReference type="Pfam" id="PF13577">
    <property type="entry name" value="SnoaL_4"/>
    <property type="match status" value="1"/>
</dbReference>
<dbReference type="Proteomes" id="UP000466931">
    <property type="component" value="Chromosome"/>
</dbReference>
<reference evidence="1" key="2">
    <citation type="submission" date="2020-02" db="EMBL/GenBank/DDBJ databases">
        <authorList>
            <person name="Matsumoto Y."/>
            <person name="Motooka D."/>
            <person name="Nakamura S."/>
        </authorList>
    </citation>
    <scope>NUCLEOTIDE SEQUENCE</scope>
    <source>
        <strain evidence="1">JCM 13671</strain>
    </source>
</reference>
<dbReference type="OrthoDB" id="1492465at2"/>
<protein>
    <submittedName>
        <fullName evidence="1">Uncharacterized protein</fullName>
    </submittedName>
</protein>
<accession>A0A7I7Y3I5</accession>
<dbReference type="RefSeq" id="WP_085151726.1">
    <property type="nucleotide sequence ID" value="NZ_AP022612.1"/>
</dbReference>
<organism evidence="1 2">
    <name type="scientific">Mycolicibacterium confluentis</name>
    <dbReference type="NCBI Taxonomy" id="28047"/>
    <lineage>
        <taxon>Bacteria</taxon>
        <taxon>Bacillati</taxon>
        <taxon>Actinomycetota</taxon>
        <taxon>Actinomycetes</taxon>
        <taxon>Mycobacteriales</taxon>
        <taxon>Mycobacteriaceae</taxon>
        <taxon>Mycolicibacterium</taxon>
    </lineage>
</organism>
<dbReference type="AlphaFoldDB" id="A0A7I7Y3I5"/>
<name>A0A7I7Y3I5_9MYCO</name>
<evidence type="ECO:0000313" key="1">
    <source>
        <dbReference type="EMBL" id="BBZ35653.1"/>
    </source>
</evidence>
<dbReference type="Gene3D" id="3.10.450.50">
    <property type="match status" value="1"/>
</dbReference>
<dbReference type="InterPro" id="IPR037401">
    <property type="entry name" value="SnoaL-like"/>
</dbReference>
<reference evidence="1" key="1">
    <citation type="journal article" date="2019" name="Emerg. Microbes Infect.">
        <title>Comprehensive subspecies identification of 175 nontuberculous mycobacteria species based on 7547 genomic profiles.</title>
        <authorList>
            <person name="Matsumoto Y."/>
            <person name="Kinjo T."/>
            <person name="Motooka D."/>
            <person name="Nabeya D."/>
            <person name="Jung N."/>
            <person name="Uechi K."/>
            <person name="Horii T."/>
            <person name="Iida T."/>
            <person name="Fujita J."/>
            <person name="Nakamura S."/>
        </authorList>
    </citation>
    <scope>NUCLEOTIDE SEQUENCE [LARGE SCALE GENOMIC DNA]</scope>
    <source>
        <strain evidence="1">JCM 13671</strain>
    </source>
</reference>
<evidence type="ECO:0000313" key="2">
    <source>
        <dbReference type="Proteomes" id="UP000466931"/>
    </source>
</evidence>
<sequence>MSQPTVTADKVAQLIARAEITDVLLAYCQAVDRRDWQQVLECYHGDALDHHGPFDGTPQELVAWLDENHRHVMACMHRLSNVSIDITDDNQFARVESYCISYKTITSAAHDPWLNGAEDNGLYRRTVACRYVDTFENRADIGWRIFDRTVVLEWMRREDSDQYIPIDPEMPSSRRDRTDLLYAQPVTTR</sequence>
<keyword evidence="2" id="KW-1185">Reference proteome</keyword>